<feature type="transmembrane region" description="Helical" evidence="1">
    <location>
        <begin position="83"/>
        <end position="105"/>
    </location>
</feature>
<dbReference type="Proteomes" id="UP000076276">
    <property type="component" value="Unassembled WGS sequence"/>
</dbReference>
<name>A0A151Y5G1_9GAMM</name>
<evidence type="ECO:0000313" key="3">
    <source>
        <dbReference type="Proteomes" id="UP000076276"/>
    </source>
</evidence>
<evidence type="ECO:0000256" key="1">
    <source>
        <dbReference type="SAM" id="Phobius"/>
    </source>
</evidence>
<proteinExistence type="predicted"/>
<dbReference type="AlphaFoldDB" id="A0A151Y5G1"/>
<feature type="transmembrane region" description="Helical" evidence="1">
    <location>
        <begin position="51"/>
        <end position="71"/>
    </location>
</feature>
<gene>
    <name evidence="2" type="ORF">AZH43_07335</name>
</gene>
<keyword evidence="1" id="KW-1133">Transmembrane helix</keyword>
<dbReference type="OrthoDB" id="6696721at2"/>
<keyword evidence="3" id="KW-1185">Reference proteome</keyword>
<keyword evidence="1" id="KW-0812">Transmembrane</keyword>
<protein>
    <submittedName>
        <fullName evidence="2">Uncharacterized protein</fullName>
    </submittedName>
</protein>
<dbReference type="EMBL" id="LUAW01000011">
    <property type="protein sequence ID" value="KYQ73229.1"/>
    <property type="molecule type" value="Genomic_DNA"/>
</dbReference>
<reference evidence="2 3" key="1">
    <citation type="submission" date="2016-03" db="EMBL/GenBank/DDBJ databases">
        <title>Acinetobacter genomospecies 28 strain ANC 4149.</title>
        <authorList>
            <person name="Radolfova-Krizova L."/>
            <person name="Nemec A."/>
        </authorList>
    </citation>
    <scope>NUCLEOTIDE SEQUENCE [LARGE SCALE GENOMIC DNA]</scope>
    <source>
        <strain evidence="2 3">ANC 4149</strain>
    </source>
</reference>
<accession>A0A151Y5G1</accession>
<organism evidence="2 3">
    <name type="scientific">Acinetobacter pragensis</name>
    <dbReference type="NCBI Taxonomy" id="1806892"/>
    <lineage>
        <taxon>Bacteria</taxon>
        <taxon>Pseudomonadati</taxon>
        <taxon>Pseudomonadota</taxon>
        <taxon>Gammaproteobacteria</taxon>
        <taxon>Moraxellales</taxon>
        <taxon>Moraxellaceae</taxon>
        <taxon>Acinetobacter</taxon>
    </lineage>
</organism>
<evidence type="ECO:0000313" key="2">
    <source>
        <dbReference type="EMBL" id="KYQ73229.1"/>
    </source>
</evidence>
<sequence>MLNFGLNVLLVLLFSMHVYFAFKGFRGSKIHLMNLLRQGVVDNVFRHSRKILYLLLIPAVLITGIATWSFYNVLTFCGASDLILYIILGTFTCYSMTVIAAFLFCKVLQLAAHKAGL</sequence>
<dbReference type="RefSeq" id="WP_067666561.1">
    <property type="nucleotide sequence ID" value="NZ_CBCSIK010000008.1"/>
</dbReference>
<comment type="caution">
    <text evidence="2">The sequence shown here is derived from an EMBL/GenBank/DDBJ whole genome shotgun (WGS) entry which is preliminary data.</text>
</comment>
<keyword evidence="1" id="KW-0472">Membrane</keyword>
<feature type="transmembrane region" description="Helical" evidence="1">
    <location>
        <begin position="6"/>
        <end position="25"/>
    </location>
</feature>
<dbReference type="STRING" id="1806892.AZH43_07335"/>